<keyword evidence="2" id="KW-1185">Reference proteome</keyword>
<sequence length="169" mass="18709">MSRINPVREIISRADRLGSAFADAHAHTVRAVLSLQQHYHQAAPNPLPENIVEMHLDPVRNGLLLMEGAVNEMISLVFQIDVFKNDTSADGHAPIIAAGFDPKEALGHVSDLFHMYQAELLAKRESLADFTCEDIDIDTFAAQWQRLDEVEQGKKQEVDDLAELLAGLG</sequence>
<dbReference type="EMBL" id="JAPDMZ010000132">
    <property type="protein sequence ID" value="KAK0548597.1"/>
    <property type="molecule type" value="Genomic_DNA"/>
</dbReference>
<dbReference type="Proteomes" id="UP001176517">
    <property type="component" value="Unassembled WGS sequence"/>
</dbReference>
<name>A0AAN6JR51_9BASI</name>
<evidence type="ECO:0000313" key="1">
    <source>
        <dbReference type="EMBL" id="KAK0548597.1"/>
    </source>
</evidence>
<proteinExistence type="predicted"/>
<gene>
    <name evidence="1" type="ORF">OC846_004427</name>
</gene>
<comment type="caution">
    <text evidence="1">The sequence shown here is derived from an EMBL/GenBank/DDBJ whole genome shotgun (WGS) entry which is preliminary data.</text>
</comment>
<accession>A0AAN6JR51</accession>
<organism evidence="1 2">
    <name type="scientific">Tilletia horrida</name>
    <dbReference type="NCBI Taxonomy" id="155126"/>
    <lineage>
        <taxon>Eukaryota</taxon>
        <taxon>Fungi</taxon>
        <taxon>Dikarya</taxon>
        <taxon>Basidiomycota</taxon>
        <taxon>Ustilaginomycotina</taxon>
        <taxon>Exobasidiomycetes</taxon>
        <taxon>Tilletiales</taxon>
        <taxon>Tilletiaceae</taxon>
        <taxon>Tilletia</taxon>
    </lineage>
</organism>
<protein>
    <submittedName>
        <fullName evidence="1">Uncharacterized protein</fullName>
    </submittedName>
</protein>
<reference evidence="1" key="1">
    <citation type="journal article" date="2023" name="PhytoFront">
        <title>Draft Genome Resources of Seven Strains of Tilletia horrida, Causal Agent of Kernel Smut of Rice.</title>
        <authorList>
            <person name="Khanal S."/>
            <person name="Antony Babu S."/>
            <person name="Zhou X.G."/>
        </authorList>
    </citation>
    <scope>NUCLEOTIDE SEQUENCE</scope>
    <source>
        <strain evidence="1">TX6</strain>
    </source>
</reference>
<evidence type="ECO:0000313" key="2">
    <source>
        <dbReference type="Proteomes" id="UP001176517"/>
    </source>
</evidence>
<dbReference type="AlphaFoldDB" id="A0AAN6JR51"/>